<dbReference type="PANTHER" id="PTHR36091:SF1">
    <property type="entry name" value="ALTERED INHERITANCE OF MITOCHONDRIA PROTEIN 9, MITOCHONDRIAL"/>
    <property type="match status" value="1"/>
</dbReference>
<dbReference type="HOGENOM" id="CLU_019189_9_1_1"/>
<dbReference type="PANTHER" id="PTHR36091">
    <property type="entry name" value="ALTERED INHERITANCE OF MITOCHONDRIA PROTEIN 9, MITOCHONDRIAL"/>
    <property type="match status" value="1"/>
</dbReference>
<dbReference type="GeneID" id="4355364"/>
<accession>Q0D0C4</accession>
<gene>
    <name evidence="1" type="ORF">ATEG_00610</name>
</gene>
<evidence type="ECO:0000313" key="2">
    <source>
        <dbReference type="Proteomes" id="UP000007963"/>
    </source>
</evidence>
<proteinExistence type="predicted"/>
<dbReference type="GO" id="GO:0005739">
    <property type="term" value="C:mitochondrion"/>
    <property type="evidence" value="ECO:0007669"/>
    <property type="project" value="TreeGrafter"/>
</dbReference>
<dbReference type="AlphaFoldDB" id="Q0D0C4"/>
<reference evidence="2" key="1">
    <citation type="submission" date="2005-09" db="EMBL/GenBank/DDBJ databases">
        <title>Annotation of the Aspergillus terreus NIH2624 genome.</title>
        <authorList>
            <person name="Birren B.W."/>
            <person name="Lander E.S."/>
            <person name="Galagan J.E."/>
            <person name="Nusbaum C."/>
            <person name="Devon K."/>
            <person name="Henn M."/>
            <person name="Ma L.-J."/>
            <person name="Jaffe D.B."/>
            <person name="Butler J."/>
            <person name="Alvarez P."/>
            <person name="Gnerre S."/>
            <person name="Grabherr M."/>
            <person name="Kleber M."/>
            <person name="Mauceli E.W."/>
            <person name="Brockman W."/>
            <person name="Rounsley S."/>
            <person name="Young S.K."/>
            <person name="LaButti K."/>
            <person name="Pushparaj V."/>
            <person name="DeCaprio D."/>
            <person name="Crawford M."/>
            <person name="Koehrsen M."/>
            <person name="Engels R."/>
            <person name="Montgomery P."/>
            <person name="Pearson M."/>
            <person name="Howarth C."/>
            <person name="Larson L."/>
            <person name="Luoma S."/>
            <person name="White J."/>
            <person name="Alvarado L."/>
            <person name="Kodira C.D."/>
            <person name="Zeng Q."/>
            <person name="Oleary S."/>
            <person name="Yandava C."/>
            <person name="Denning D.W."/>
            <person name="Nierman W.C."/>
            <person name="Milne T."/>
            <person name="Madden K."/>
        </authorList>
    </citation>
    <scope>NUCLEOTIDE SEQUENCE [LARGE SCALE GENOMIC DNA]</scope>
    <source>
        <strain evidence="2">NIH 2624 / FGSC A1156</strain>
    </source>
</reference>
<dbReference type="VEuPathDB" id="FungiDB:ATEG_00610"/>
<sequence>MLPFARSFRRLWRNQPTAQISILCRGKTISREQLFTYTNGHFLIDEDHQYSRRYRKLNLDALCDIAARAGGSISRITAIEKLEGGFSKALLMKRENGSKLIAKVPCHIAGPAYLTTTSEVGTLEYIMRYISVKNYTTIPVPRVFSWSSDASNPVGAEYIVMEKAAGVPLFERWGKMAQIEKMELIKNLTQLEAQLAAISFPAYGGLYLRADAEHFKHQYIHGSVDEQHLLCIGPSPGRSFDIDDASMYYGPWDSLSDLGTSIAKRELSRIGRQNLDNQSMAHRGSPQEQACLLEIVSLSVLPLFLQTRWPVFLQPPRDYTRGLVQPVFPDDFDSFDKDDKATALHDWTQAKLAKAYEVSTFLENRIAHNAMNVPRVFRELFIRTGETSDVGVVPLRECLIEIFKNWSDLGFSGHCPYSFSQEDIRAHEEQFADYKNGTRYSSSPRSL</sequence>
<dbReference type="RefSeq" id="XP_001210696.1">
    <property type="nucleotide sequence ID" value="XM_001210696.1"/>
</dbReference>
<evidence type="ECO:0008006" key="3">
    <source>
        <dbReference type="Google" id="ProtNLM"/>
    </source>
</evidence>
<name>Q0D0C4_ASPTN</name>
<dbReference type="OrthoDB" id="2906425at2759"/>
<organism evidence="1 2">
    <name type="scientific">Aspergillus terreus (strain NIH 2624 / FGSC A1156)</name>
    <dbReference type="NCBI Taxonomy" id="341663"/>
    <lineage>
        <taxon>Eukaryota</taxon>
        <taxon>Fungi</taxon>
        <taxon>Dikarya</taxon>
        <taxon>Ascomycota</taxon>
        <taxon>Pezizomycotina</taxon>
        <taxon>Eurotiomycetes</taxon>
        <taxon>Eurotiomycetidae</taxon>
        <taxon>Eurotiales</taxon>
        <taxon>Aspergillaceae</taxon>
        <taxon>Aspergillus</taxon>
        <taxon>Aspergillus subgen. Circumdati</taxon>
    </lineage>
</organism>
<evidence type="ECO:0000313" key="1">
    <source>
        <dbReference type="EMBL" id="EAU39256.1"/>
    </source>
</evidence>
<dbReference type="eggNOG" id="ENOG502SIUS">
    <property type="taxonomic scope" value="Eukaryota"/>
</dbReference>
<dbReference type="InterPro" id="IPR051035">
    <property type="entry name" value="Mito_inheritance_9"/>
</dbReference>
<dbReference type="EMBL" id="CH476594">
    <property type="protein sequence ID" value="EAU39256.1"/>
    <property type="molecule type" value="Genomic_DNA"/>
</dbReference>
<dbReference type="OMA" id="FLQAQWP"/>
<protein>
    <recommendedName>
        <fullName evidence="3">Aminoglycoside phosphotransferase domain-containing protein</fullName>
    </recommendedName>
</protein>
<dbReference type="Proteomes" id="UP000007963">
    <property type="component" value="Unassembled WGS sequence"/>
</dbReference>